<dbReference type="EMBL" id="LXQA010612417">
    <property type="protein sequence ID" value="MCI62075.1"/>
    <property type="molecule type" value="Genomic_DNA"/>
</dbReference>
<evidence type="ECO:0000313" key="1">
    <source>
        <dbReference type="EMBL" id="MCI62075.1"/>
    </source>
</evidence>
<reference evidence="1 2" key="1">
    <citation type="journal article" date="2018" name="Front. Plant Sci.">
        <title>Red Clover (Trifolium pratense) and Zigzag Clover (T. medium) - A Picture of Genomic Similarities and Differences.</title>
        <authorList>
            <person name="Dluhosova J."/>
            <person name="Istvanek J."/>
            <person name="Nedelnik J."/>
            <person name="Repkova J."/>
        </authorList>
    </citation>
    <scope>NUCLEOTIDE SEQUENCE [LARGE SCALE GENOMIC DNA]</scope>
    <source>
        <strain evidence="2">cv. 10/8</strain>
        <tissue evidence="1">Leaf</tissue>
    </source>
</reference>
<sequence>MEELVLLQTGQITGVDGDDGSDISL</sequence>
<accession>A0A392TQF0</accession>
<organism evidence="1 2">
    <name type="scientific">Trifolium medium</name>
    <dbReference type="NCBI Taxonomy" id="97028"/>
    <lineage>
        <taxon>Eukaryota</taxon>
        <taxon>Viridiplantae</taxon>
        <taxon>Streptophyta</taxon>
        <taxon>Embryophyta</taxon>
        <taxon>Tracheophyta</taxon>
        <taxon>Spermatophyta</taxon>
        <taxon>Magnoliopsida</taxon>
        <taxon>eudicotyledons</taxon>
        <taxon>Gunneridae</taxon>
        <taxon>Pentapetalae</taxon>
        <taxon>rosids</taxon>
        <taxon>fabids</taxon>
        <taxon>Fabales</taxon>
        <taxon>Fabaceae</taxon>
        <taxon>Papilionoideae</taxon>
        <taxon>50 kb inversion clade</taxon>
        <taxon>NPAAA clade</taxon>
        <taxon>Hologalegina</taxon>
        <taxon>IRL clade</taxon>
        <taxon>Trifolieae</taxon>
        <taxon>Trifolium</taxon>
    </lineage>
</organism>
<proteinExistence type="predicted"/>
<evidence type="ECO:0000313" key="2">
    <source>
        <dbReference type="Proteomes" id="UP000265520"/>
    </source>
</evidence>
<name>A0A392TQF0_9FABA</name>
<protein>
    <submittedName>
        <fullName evidence="1">Uncharacterized protein</fullName>
    </submittedName>
</protein>
<keyword evidence="2" id="KW-1185">Reference proteome</keyword>
<dbReference type="Proteomes" id="UP000265520">
    <property type="component" value="Unassembled WGS sequence"/>
</dbReference>
<comment type="caution">
    <text evidence="1">The sequence shown here is derived from an EMBL/GenBank/DDBJ whole genome shotgun (WGS) entry which is preliminary data.</text>
</comment>
<feature type="non-terminal residue" evidence="1">
    <location>
        <position position="25"/>
    </location>
</feature>
<dbReference type="AlphaFoldDB" id="A0A392TQF0"/>